<keyword evidence="1" id="KW-1133">Transmembrane helix</keyword>
<sequence>MGAGWLMVALVTASAGFSALGLLVLPDHRALRLGLALVPFAFIVWAGAGLWRARGRAAPPAVPWPLLAALAWPAVARPILKLARQEPLTGLDLGLLLFLGAMSLWAVARTRRPVR</sequence>
<name>A0A2T3WBE3_9DEIO</name>
<protein>
    <submittedName>
        <fullName evidence="2">Uncharacterized protein</fullName>
    </submittedName>
</protein>
<feature type="transmembrane region" description="Helical" evidence="1">
    <location>
        <begin position="88"/>
        <end position="108"/>
    </location>
</feature>
<dbReference type="Proteomes" id="UP000240317">
    <property type="component" value="Unassembled WGS sequence"/>
</dbReference>
<keyword evidence="1" id="KW-0472">Membrane</keyword>
<reference evidence="2 3" key="1">
    <citation type="submission" date="2018-03" db="EMBL/GenBank/DDBJ databases">
        <title>Draft genome of Deinococcus sp. OD32.</title>
        <authorList>
            <person name="Wang X.-P."/>
            <person name="Du Z.-J."/>
        </authorList>
    </citation>
    <scope>NUCLEOTIDE SEQUENCE [LARGE SCALE GENOMIC DNA]</scope>
    <source>
        <strain evidence="2 3">OD32</strain>
    </source>
</reference>
<gene>
    <name evidence="2" type="ORF">C8263_04885</name>
</gene>
<accession>A0A2T3WBE3</accession>
<proteinExistence type="predicted"/>
<dbReference type="AlphaFoldDB" id="A0A2T3WBE3"/>
<dbReference type="EMBL" id="PYSV01000003">
    <property type="protein sequence ID" value="PTA69124.1"/>
    <property type="molecule type" value="Genomic_DNA"/>
</dbReference>
<evidence type="ECO:0000313" key="3">
    <source>
        <dbReference type="Proteomes" id="UP000240317"/>
    </source>
</evidence>
<organism evidence="2 3">
    <name type="scientific">Deinococcus arcticus</name>
    <dbReference type="NCBI Taxonomy" id="2136176"/>
    <lineage>
        <taxon>Bacteria</taxon>
        <taxon>Thermotogati</taxon>
        <taxon>Deinococcota</taxon>
        <taxon>Deinococci</taxon>
        <taxon>Deinococcales</taxon>
        <taxon>Deinococcaceae</taxon>
        <taxon>Deinococcus</taxon>
    </lineage>
</organism>
<feature type="transmembrane region" description="Helical" evidence="1">
    <location>
        <begin position="33"/>
        <end position="51"/>
    </location>
</feature>
<comment type="caution">
    <text evidence="2">The sequence shown here is derived from an EMBL/GenBank/DDBJ whole genome shotgun (WGS) entry which is preliminary data.</text>
</comment>
<feature type="transmembrane region" description="Helical" evidence="1">
    <location>
        <begin position="6"/>
        <end position="26"/>
    </location>
</feature>
<keyword evidence="1" id="KW-0812">Transmembrane</keyword>
<keyword evidence="3" id="KW-1185">Reference proteome</keyword>
<evidence type="ECO:0000256" key="1">
    <source>
        <dbReference type="SAM" id="Phobius"/>
    </source>
</evidence>
<evidence type="ECO:0000313" key="2">
    <source>
        <dbReference type="EMBL" id="PTA69124.1"/>
    </source>
</evidence>